<protein>
    <submittedName>
        <fullName evidence="1">Uncharacterized protein</fullName>
    </submittedName>
</protein>
<proteinExistence type="predicted"/>
<dbReference type="Proteomes" id="UP000018144">
    <property type="component" value="Unassembled WGS sequence"/>
</dbReference>
<evidence type="ECO:0000313" key="1">
    <source>
        <dbReference type="EMBL" id="CCX10640.1"/>
    </source>
</evidence>
<dbReference type="EMBL" id="HF935554">
    <property type="protein sequence ID" value="CCX10640.1"/>
    <property type="molecule type" value="Genomic_DNA"/>
</dbReference>
<accession>U4L4H7</accession>
<dbReference type="AlphaFoldDB" id="U4L4H7"/>
<gene>
    <name evidence="1" type="ORF">PCON_10234</name>
</gene>
<reference evidence="1 2" key="1">
    <citation type="journal article" date="2013" name="PLoS Genet.">
        <title>The genome and development-dependent transcriptomes of Pyronema confluens: a window into fungal evolution.</title>
        <authorList>
            <person name="Traeger S."/>
            <person name="Altegoer F."/>
            <person name="Freitag M."/>
            <person name="Gabaldon T."/>
            <person name="Kempken F."/>
            <person name="Kumar A."/>
            <person name="Marcet-Houben M."/>
            <person name="Poggeler S."/>
            <person name="Stajich J.E."/>
            <person name="Nowrousian M."/>
        </authorList>
    </citation>
    <scope>NUCLEOTIDE SEQUENCE [LARGE SCALE GENOMIC DNA]</scope>
    <source>
        <strain evidence="2">CBS 100304</strain>
        <tissue evidence="1">Vegetative mycelium</tissue>
    </source>
</reference>
<name>U4L4H7_PYROM</name>
<organism evidence="1 2">
    <name type="scientific">Pyronema omphalodes (strain CBS 100304)</name>
    <name type="common">Pyronema confluens</name>
    <dbReference type="NCBI Taxonomy" id="1076935"/>
    <lineage>
        <taxon>Eukaryota</taxon>
        <taxon>Fungi</taxon>
        <taxon>Dikarya</taxon>
        <taxon>Ascomycota</taxon>
        <taxon>Pezizomycotina</taxon>
        <taxon>Pezizomycetes</taxon>
        <taxon>Pezizales</taxon>
        <taxon>Pyronemataceae</taxon>
        <taxon>Pyronema</taxon>
    </lineage>
</organism>
<evidence type="ECO:0000313" key="2">
    <source>
        <dbReference type="Proteomes" id="UP000018144"/>
    </source>
</evidence>
<keyword evidence="2" id="KW-1185">Reference proteome</keyword>
<sequence length="59" mass="6314">MALGIVPKAPFGFGQETIPAAQTRKPVCWTKAELFLGSPALPRAHLRKALLAKMLEVAA</sequence>